<evidence type="ECO:0000313" key="2">
    <source>
        <dbReference type="Proteomes" id="UP000008986"/>
    </source>
</evidence>
<dbReference type="EMBL" id="GQ357915">
    <property type="protein sequence ID" value="ACV50232.1"/>
    <property type="molecule type" value="Genomic_DNA"/>
</dbReference>
<dbReference type="RefSeq" id="YP_003359064.1">
    <property type="nucleotide sequence ID" value="NC_013697.1"/>
</dbReference>
<dbReference type="GeneID" id="8684158"/>
<keyword evidence="2" id="KW-1185">Reference proteome</keyword>
<protein>
    <submittedName>
        <fullName evidence="1">Uncharacterized protein</fullName>
    </submittedName>
</protein>
<accession>C9DGI1</accession>
<organismHost>
    <name type="scientific">Delftia acidovorans</name>
    <name type="common">Pseudomonas acidovorans</name>
    <name type="synonym">Comamonas acidovorans</name>
    <dbReference type="NCBI Taxonomy" id="80866"/>
</organismHost>
<sequence length="120" mass="13669">MPLLHTEAQKAELAALRLAVQTAQSALGKANVDLEHWLEDAKNNEYDSLDEAECEIEDALIAIARADCEGSHNVGLESYEQHFIVGGQLYKGVLYCEYNRHDKEYYYLDSRRFQSFPVVD</sequence>
<organism evidence="1 2">
    <name type="scientific">Delftia phage PhiW-14</name>
    <name type="common">Deftia acidovorans bacteriophage phiW-14</name>
    <dbReference type="NCBI Taxonomy" id="665032"/>
    <lineage>
        <taxon>Viruses</taxon>
        <taxon>Duplodnaviria</taxon>
        <taxon>Heunggongvirae</taxon>
        <taxon>Uroviricota</taxon>
        <taxon>Caudoviricetes</taxon>
        <taxon>Ionavirus</taxon>
        <taxon>Ionavirus W14</taxon>
    </lineage>
</organism>
<gene>
    <name evidence="1" type="primary">210</name>
</gene>
<dbReference type="Proteomes" id="UP000008986">
    <property type="component" value="Segment"/>
</dbReference>
<name>C9DGI1_BPW14</name>
<proteinExistence type="predicted"/>
<dbReference type="KEGG" id="vg:8684158"/>
<evidence type="ECO:0000313" key="1">
    <source>
        <dbReference type="EMBL" id="ACV50232.1"/>
    </source>
</evidence>
<reference evidence="2" key="1">
    <citation type="submission" date="2009-07" db="EMBL/GenBank/DDBJ databases">
        <authorList>
            <person name="Kropinski A.M."/>
            <person name="Villegas A."/>
            <person name="Lingohr E.J."/>
        </authorList>
    </citation>
    <scope>NUCLEOTIDE SEQUENCE [LARGE SCALE GENOMIC DNA]</scope>
</reference>